<dbReference type="InterPro" id="IPR016169">
    <property type="entry name" value="FAD-bd_PCMH_sub2"/>
</dbReference>
<gene>
    <name evidence="4" type="ORF">SAMN05444167_0009</name>
</gene>
<dbReference type="Pfam" id="PF04030">
    <property type="entry name" value="ALO"/>
    <property type="match status" value="1"/>
</dbReference>
<dbReference type="Proteomes" id="UP000182427">
    <property type="component" value="Chromosome I"/>
</dbReference>
<dbReference type="EMBL" id="LT629690">
    <property type="protein sequence ID" value="SDE64007.1"/>
    <property type="molecule type" value="Genomic_DNA"/>
</dbReference>
<dbReference type="SUPFAM" id="SSF56176">
    <property type="entry name" value="FAD-binding/transporter-associated domain-like"/>
    <property type="match status" value="1"/>
</dbReference>
<evidence type="ECO:0000256" key="1">
    <source>
        <dbReference type="ARBA" id="ARBA00022827"/>
    </source>
</evidence>
<sequence length="451" mass="50189">MNRRELLQTGAIVLATGGTTRWMIGQGSPMNDHAFVPRTNWAKNLHYSTNRVYAPTDAAQVPEIVKANAKLKGLGSRHCFNNIADSTAAQISMREVKGIFIDAAAKTVTVGAGIAYGELAPTLDKAGFALANLASLPHISVGGTIATATHGSGVHNKNLSSAVRALEIVKADGSIVHLSRDHDGDRFRNAVVHLGAIGVVTKVTLDIVPRYDMSQVVYQNLSFNELEHNLETIMASGYSVSLFTDWQKNRVNQVWIKDKATAQKEMPPMFYGATLQKRKMHPIDDHPADACTEQMGTIGPWYLRLPHFKMEFTPSSGEEIQTEYFVARSDGYKAIRAVEKLRDRITPHLFITELRSIAADDLPMSMAYQRDSLAIHFTWKPEPEAVLNVLPDIQKALEPFGARPHWGKVFTTDPAYLHKQYTELNHFRAFTKEMDPTGKFRNAYLDRNIFG</sequence>
<keyword evidence="1" id="KW-0274">FAD</keyword>
<dbReference type="PANTHER" id="PTHR43762:SF1">
    <property type="entry name" value="D-ARABINONO-1,4-LACTONE OXIDASE"/>
    <property type="match status" value="1"/>
</dbReference>
<organism evidence="4 5">
    <name type="scientific">Terriglobus roseus</name>
    <dbReference type="NCBI Taxonomy" id="392734"/>
    <lineage>
        <taxon>Bacteria</taxon>
        <taxon>Pseudomonadati</taxon>
        <taxon>Acidobacteriota</taxon>
        <taxon>Terriglobia</taxon>
        <taxon>Terriglobales</taxon>
        <taxon>Acidobacteriaceae</taxon>
        <taxon>Terriglobus</taxon>
    </lineage>
</organism>
<dbReference type="Gene3D" id="3.30.43.10">
    <property type="entry name" value="Uridine Diphospho-n-acetylenolpyruvylglucosamine Reductase, domain 2"/>
    <property type="match status" value="1"/>
</dbReference>
<dbReference type="InterPro" id="IPR016171">
    <property type="entry name" value="Vanillyl_alc_oxidase_C-sub2"/>
</dbReference>
<dbReference type="GO" id="GO:0003885">
    <property type="term" value="F:D-arabinono-1,4-lactone oxidase activity"/>
    <property type="evidence" value="ECO:0007669"/>
    <property type="project" value="InterPro"/>
</dbReference>
<dbReference type="InterPro" id="IPR036318">
    <property type="entry name" value="FAD-bd_PCMH-like_sf"/>
</dbReference>
<dbReference type="InterPro" id="IPR010031">
    <property type="entry name" value="FAD_lactone_oxidase-like"/>
</dbReference>
<dbReference type="GO" id="GO:0080049">
    <property type="term" value="F:L-gulono-1,4-lactone dehydrogenase activity"/>
    <property type="evidence" value="ECO:0007669"/>
    <property type="project" value="TreeGrafter"/>
</dbReference>
<name>A0A1G7EK90_9BACT</name>
<evidence type="ECO:0000313" key="5">
    <source>
        <dbReference type="Proteomes" id="UP000182427"/>
    </source>
</evidence>
<evidence type="ECO:0000313" key="4">
    <source>
        <dbReference type="EMBL" id="SDE64007.1"/>
    </source>
</evidence>
<dbReference type="RefSeq" id="WP_083343356.1">
    <property type="nucleotide sequence ID" value="NZ_LT629690.1"/>
</dbReference>
<dbReference type="OrthoDB" id="9800184at2"/>
<evidence type="ECO:0000256" key="2">
    <source>
        <dbReference type="ARBA" id="ARBA00023002"/>
    </source>
</evidence>
<dbReference type="Gene3D" id="1.10.45.10">
    <property type="entry name" value="Vanillyl-alcohol Oxidase, Chain A, domain 4"/>
    <property type="match status" value="1"/>
</dbReference>
<dbReference type="PROSITE" id="PS51387">
    <property type="entry name" value="FAD_PCMH"/>
    <property type="match status" value="1"/>
</dbReference>
<dbReference type="InterPro" id="IPR016167">
    <property type="entry name" value="FAD-bd_PCMH_sub1"/>
</dbReference>
<dbReference type="AlphaFoldDB" id="A0A1G7EK90"/>
<dbReference type="InterPro" id="IPR007173">
    <property type="entry name" value="ALO_C"/>
</dbReference>
<keyword evidence="5" id="KW-1185">Reference proteome</keyword>
<dbReference type="InterPro" id="IPR006094">
    <property type="entry name" value="Oxid_FAD_bind_N"/>
</dbReference>
<reference evidence="4 5" key="1">
    <citation type="submission" date="2016-10" db="EMBL/GenBank/DDBJ databases">
        <authorList>
            <person name="de Groot N.N."/>
        </authorList>
    </citation>
    <scope>NUCLEOTIDE SEQUENCE [LARGE SCALE GENOMIC DNA]</scope>
    <source>
        <strain evidence="4 5">GAS232</strain>
    </source>
</reference>
<dbReference type="GO" id="GO:0016020">
    <property type="term" value="C:membrane"/>
    <property type="evidence" value="ECO:0007669"/>
    <property type="project" value="InterPro"/>
</dbReference>
<keyword evidence="1" id="KW-0285">Flavoprotein</keyword>
<dbReference type="Gene3D" id="3.30.465.10">
    <property type="match status" value="1"/>
</dbReference>
<dbReference type="InterPro" id="IPR016166">
    <property type="entry name" value="FAD-bd_PCMH"/>
</dbReference>
<dbReference type="PANTHER" id="PTHR43762">
    <property type="entry name" value="L-GULONOLACTONE OXIDASE"/>
    <property type="match status" value="1"/>
</dbReference>
<evidence type="ECO:0000259" key="3">
    <source>
        <dbReference type="PROSITE" id="PS51387"/>
    </source>
</evidence>
<dbReference type="GO" id="GO:0071949">
    <property type="term" value="F:FAD binding"/>
    <property type="evidence" value="ECO:0007669"/>
    <property type="project" value="InterPro"/>
</dbReference>
<accession>A0A1G7EK90</accession>
<keyword evidence="2" id="KW-0560">Oxidoreductase</keyword>
<proteinExistence type="predicted"/>
<feature type="domain" description="FAD-binding PCMH-type" evidence="3">
    <location>
        <begin position="45"/>
        <end position="210"/>
    </location>
</feature>
<dbReference type="PIRSF" id="PIRSF000136">
    <property type="entry name" value="LGO_GLO"/>
    <property type="match status" value="1"/>
</dbReference>
<dbReference type="Pfam" id="PF01565">
    <property type="entry name" value="FAD_binding_4"/>
    <property type="match status" value="1"/>
</dbReference>
<dbReference type="Gene3D" id="3.30.70.2530">
    <property type="match status" value="1"/>
</dbReference>
<protein>
    <submittedName>
        <fullName evidence="4">Xylitol oxidase</fullName>
    </submittedName>
</protein>
<dbReference type="Gene3D" id="3.30.70.2520">
    <property type="match status" value="1"/>
</dbReference>